<gene>
    <name evidence="2" type="ORF">Hamer_G020171</name>
</gene>
<dbReference type="Proteomes" id="UP000747542">
    <property type="component" value="Unassembled WGS sequence"/>
</dbReference>
<reference evidence="2" key="1">
    <citation type="journal article" date="2021" name="Sci. Adv.">
        <title>The American lobster genome reveals insights on longevity, neural, and immune adaptations.</title>
        <authorList>
            <person name="Polinski J.M."/>
            <person name="Zimin A.V."/>
            <person name="Clark K.F."/>
            <person name="Kohn A.B."/>
            <person name="Sadowski N."/>
            <person name="Timp W."/>
            <person name="Ptitsyn A."/>
            <person name="Khanna P."/>
            <person name="Romanova D.Y."/>
            <person name="Williams P."/>
            <person name="Greenwood S.J."/>
            <person name="Moroz L.L."/>
            <person name="Walt D.R."/>
            <person name="Bodnar A.G."/>
        </authorList>
    </citation>
    <scope>NUCLEOTIDE SEQUENCE</scope>
    <source>
        <strain evidence="2">GMGI-L3</strain>
    </source>
</reference>
<evidence type="ECO:0000256" key="1">
    <source>
        <dbReference type="SAM" id="MobiDB-lite"/>
    </source>
</evidence>
<accession>A0A8J5N511</accession>
<dbReference type="EMBL" id="JAHLQT010009549">
    <property type="protein sequence ID" value="KAG7173541.1"/>
    <property type="molecule type" value="Genomic_DNA"/>
</dbReference>
<evidence type="ECO:0000313" key="2">
    <source>
        <dbReference type="EMBL" id="KAG7173541.1"/>
    </source>
</evidence>
<comment type="caution">
    <text evidence="2">The sequence shown here is derived from an EMBL/GenBank/DDBJ whole genome shotgun (WGS) entry which is preliminary data.</text>
</comment>
<feature type="region of interest" description="Disordered" evidence="1">
    <location>
        <begin position="1"/>
        <end position="36"/>
    </location>
</feature>
<name>A0A8J5N511_HOMAM</name>
<keyword evidence="3" id="KW-1185">Reference proteome</keyword>
<dbReference type="AlphaFoldDB" id="A0A8J5N511"/>
<protein>
    <submittedName>
        <fullName evidence="2">Uncharacterized protein</fullName>
    </submittedName>
</protein>
<proteinExistence type="predicted"/>
<sequence length="94" mass="10246">MGSTTHCSGTPFRCDLPDQGMKKGSAEGSPRQSSVAVSWVRAVHLGRLRGVATYQRRGPDRRSKKNSGPYQSREPDHGPGRGALFPLRGIGRDR</sequence>
<organism evidence="2 3">
    <name type="scientific">Homarus americanus</name>
    <name type="common">American lobster</name>
    <dbReference type="NCBI Taxonomy" id="6706"/>
    <lineage>
        <taxon>Eukaryota</taxon>
        <taxon>Metazoa</taxon>
        <taxon>Ecdysozoa</taxon>
        <taxon>Arthropoda</taxon>
        <taxon>Crustacea</taxon>
        <taxon>Multicrustacea</taxon>
        <taxon>Malacostraca</taxon>
        <taxon>Eumalacostraca</taxon>
        <taxon>Eucarida</taxon>
        <taxon>Decapoda</taxon>
        <taxon>Pleocyemata</taxon>
        <taxon>Astacidea</taxon>
        <taxon>Nephropoidea</taxon>
        <taxon>Nephropidae</taxon>
        <taxon>Homarus</taxon>
    </lineage>
</organism>
<feature type="region of interest" description="Disordered" evidence="1">
    <location>
        <begin position="50"/>
        <end position="94"/>
    </location>
</feature>
<evidence type="ECO:0000313" key="3">
    <source>
        <dbReference type="Proteomes" id="UP000747542"/>
    </source>
</evidence>